<protein>
    <recommendedName>
        <fullName evidence="2">HTH marR-type domain-containing protein</fullName>
    </recommendedName>
</protein>
<keyword evidence="4" id="KW-1185">Reference proteome</keyword>
<dbReference type="SMART" id="SM00347">
    <property type="entry name" value="HTH_MARR"/>
    <property type="match status" value="1"/>
</dbReference>
<dbReference type="InterPro" id="IPR039422">
    <property type="entry name" value="MarR/SlyA-like"/>
</dbReference>
<proteinExistence type="predicted"/>
<evidence type="ECO:0000259" key="2">
    <source>
        <dbReference type="PROSITE" id="PS50995"/>
    </source>
</evidence>
<evidence type="ECO:0000313" key="4">
    <source>
        <dbReference type="Proteomes" id="UP000192486"/>
    </source>
</evidence>
<dbReference type="PANTHER" id="PTHR33164:SF43">
    <property type="entry name" value="HTH-TYPE TRANSCRIPTIONAL REPRESSOR YETL"/>
    <property type="match status" value="1"/>
</dbReference>
<reference evidence="3 4" key="1">
    <citation type="submission" date="2016-04" db="EMBL/GenBank/DDBJ databases">
        <title>Comparative Genomics and Epigenetics of Sporosarcina ureae.</title>
        <authorList>
            <person name="Oliver A.S."/>
            <person name="Cooper K.K."/>
        </authorList>
    </citation>
    <scope>NUCLEOTIDE SEQUENCE [LARGE SCALE GENOMIC DNA]</scope>
    <source>
        <strain evidence="3 4">S204</strain>
    </source>
</reference>
<dbReference type="InterPro" id="IPR000835">
    <property type="entry name" value="HTH_MarR-typ"/>
</dbReference>
<dbReference type="Proteomes" id="UP000192486">
    <property type="component" value="Chromosome"/>
</dbReference>
<dbReference type="SUPFAM" id="SSF46785">
    <property type="entry name" value="Winged helix' DNA-binding domain"/>
    <property type="match status" value="1"/>
</dbReference>
<name>A0ABN4YY35_SPOUR</name>
<organism evidence="3 4">
    <name type="scientific">Sporosarcina ureae</name>
    <dbReference type="NCBI Taxonomy" id="1571"/>
    <lineage>
        <taxon>Bacteria</taxon>
        <taxon>Bacillati</taxon>
        <taxon>Bacillota</taxon>
        <taxon>Bacilli</taxon>
        <taxon>Bacillales</taxon>
        <taxon>Caryophanaceae</taxon>
        <taxon>Sporosarcina</taxon>
    </lineage>
</organism>
<dbReference type="InterPro" id="IPR036390">
    <property type="entry name" value="WH_DNA-bd_sf"/>
</dbReference>
<dbReference type="InterPro" id="IPR036388">
    <property type="entry name" value="WH-like_DNA-bd_sf"/>
</dbReference>
<dbReference type="PROSITE" id="PS50995">
    <property type="entry name" value="HTH_MARR_2"/>
    <property type="match status" value="1"/>
</dbReference>
<dbReference type="PANTHER" id="PTHR33164">
    <property type="entry name" value="TRANSCRIPTIONAL REGULATOR, MARR FAMILY"/>
    <property type="match status" value="1"/>
</dbReference>
<dbReference type="EMBL" id="CP015108">
    <property type="protein sequence ID" value="ARF15623.1"/>
    <property type="molecule type" value="Genomic_DNA"/>
</dbReference>
<dbReference type="Gene3D" id="1.10.10.10">
    <property type="entry name" value="Winged helix-like DNA-binding domain superfamily/Winged helix DNA-binding domain"/>
    <property type="match status" value="1"/>
</dbReference>
<keyword evidence="1" id="KW-0238">DNA-binding</keyword>
<gene>
    <name evidence="3" type="ORF">SporoS204_01895</name>
</gene>
<dbReference type="PRINTS" id="PR00598">
    <property type="entry name" value="HTHMARR"/>
</dbReference>
<evidence type="ECO:0000256" key="1">
    <source>
        <dbReference type="ARBA" id="ARBA00023125"/>
    </source>
</evidence>
<feature type="domain" description="HTH marR-type" evidence="2">
    <location>
        <begin position="1"/>
        <end position="125"/>
    </location>
</feature>
<dbReference type="Pfam" id="PF01047">
    <property type="entry name" value="MarR"/>
    <property type="match status" value="1"/>
</dbReference>
<evidence type="ECO:0000313" key="3">
    <source>
        <dbReference type="EMBL" id="ARF15623.1"/>
    </source>
</evidence>
<sequence>MDQVTNKMLIRFQQESKLSLGISHILVLLELHNKGEQRPSDLAETLGFTPASLTHLSSKLIKSEFITLRNDEEDRRTKYWEITPRGLEILGEAQKCGVKVRSEFFSHLSEAERNSLVQIYTKLNNTFV</sequence>
<accession>A0ABN4YY35</accession>